<dbReference type="AlphaFoldDB" id="A0A1X0NVA5"/>
<dbReference type="InterPro" id="IPR049449">
    <property type="entry name" value="TesB_ACOT8-like_N"/>
</dbReference>
<dbReference type="GeneID" id="39985768"/>
<name>A0A1X0NVA5_9TRYP</name>
<dbReference type="VEuPathDB" id="TriTrypDB:TM35_000161160"/>
<evidence type="ECO:0000256" key="2">
    <source>
        <dbReference type="ARBA" id="ARBA00022801"/>
    </source>
</evidence>
<dbReference type="PANTHER" id="PTHR11066">
    <property type="entry name" value="ACYL-COA THIOESTERASE"/>
    <property type="match status" value="1"/>
</dbReference>
<dbReference type="GO" id="GO:0005782">
    <property type="term" value="C:peroxisomal matrix"/>
    <property type="evidence" value="ECO:0007669"/>
    <property type="project" value="TreeGrafter"/>
</dbReference>
<evidence type="ECO:0000313" key="6">
    <source>
        <dbReference type="Proteomes" id="UP000192257"/>
    </source>
</evidence>
<gene>
    <name evidence="5" type="ORF">TM35_000161160</name>
</gene>
<dbReference type="Pfam" id="PF13622">
    <property type="entry name" value="4HBT_3"/>
    <property type="match status" value="1"/>
</dbReference>
<evidence type="ECO:0000256" key="1">
    <source>
        <dbReference type="ARBA" id="ARBA00006538"/>
    </source>
</evidence>
<dbReference type="STRING" id="67003.A0A1X0NVA5"/>
<sequence length="318" mass="36517">MELHDFLKDFKVLFARALKLENVGDNSFRSIYLWTPFLSKATYGGQLVAHCTEAAYRTVDASKMNINSLQVKFVSAGKSECGEQILYTVKSLHNGRSFCTRLVTATQQERIILVAFVGFSKRERGGIEHQMCSPFCMTGASSATGRRNCSISKYIEHLETSCKQQEVESEEKDIAQVKYLNFMDLCNIQSINPWDVWLRLNVEGWNLLKSRSGIPEDRLHIIVACWLSDFILAFASLFPHGFPNSSLRFITSLDHTIHFHHPENIRVDDWFLYEVYSPWAAHSRGLNEGRMYGRDGLLWMSTSQQTVLRLSKDYYSKL</sequence>
<accession>A0A1X0NVA5</accession>
<dbReference type="InterPro" id="IPR003703">
    <property type="entry name" value="Acyl_CoA_thio"/>
</dbReference>
<keyword evidence="6" id="KW-1185">Reference proteome</keyword>
<dbReference type="InterPro" id="IPR042171">
    <property type="entry name" value="Acyl-CoA_hotdog"/>
</dbReference>
<dbReference type="InterPro" id="IPR029069">
    <property type="entry name" value="HotDog_dom_sf"/>
</dbReference>
<dbReference type="GO" id="GO:0009062">
    <property type="term" value="P:fatty acid catabolic process"/>
    <property type="evidence" value="ECO:0007669"/>
    <property type="project" value="TreeGrafter"/>
</dbReference>
<dbReference type="PANTHER" id="PTHR11066:SF34">
    <property type="entry name" value="ACYL-COENZYME A THIOESTERASE 8"/>
    <property type="match status" value="1"/>
</dbReference>
<dbReference type="SUPFAM" id="SSF54637">
    <property type="entry name" value="Thioesterase/thiol ester dehydrase-isomerase"/>
    <property type="match status" value="2"/>
</dbReference>
<dbReference type="OrthoDB" id="68328at2759"/>
<reference evidence="5 6" key="1">
    <citation type="submission" date="2017-03" db="EMBL/GenBank/DDBJ databases">
        <title>An alternative strategy for trypanosome survival in the mammalian bloodstream revealed through genome and transcriptome analysis of the ubiquitous bovine parasite Trypanosoma (Megatrypanum) theileri.</title>
        <authorList>
            <person name="Kelly S."/>
            <person name="Ivens A."/>
            <person name="Mott A."/>
            <person name="O'Neill E."/>
            <person name="Emms D."/>
            <person name="Macleod O."/>
            <person name="Voorheis P."/>
            <person name="Matthews J."/>
            <person name="Matthews K."/>
            <person name="Carrington M."/>
        </authorList>
    </citation>
    <scope>NUCLEOTIDE SEQUENCE [LARGE SCALE GENOMIC DNA]</scope>
    <source>
        <strain evidence="5">Edinburgh</strain>
    </source>
</reference>
<comment type="similarity">
    <text evidence="1">Belongs to the C/M/P thioester hydrolase family.</text>
</comment>
<evidence type="ECO:0000259" key="3">
    <source>
        <dbReference type="Pfam" id="PF02551"/>
    </source>
</evidence>
<dbReference type="EMBL" id="NBCO01000016">
    <property type="protein sequence ID" value="ORC88478.1"/>
    <property type="molecule type" value="Genomic_DNA"/>
</dbReference>
<feature type="domain" description="Acyl-CoA thioesterase 2 C-terminal" evidence="3">
    <location>
        <begin position="207"/>
        <end position="305"/>
    </location>
</feature>
<comment type="caution">
    <text evidence="5">The sequence shown here is derived from an EMBL/GenBank/DDBJ whole genome shotgun (WGS) entry which is preliminary data.</text>
</comment>
<keyword evidence="2" id="KW-0378">Hydrolase</keyword>
<dbReference type="Gene3D" id="2.40.160.210">
    <property type="entry name" value="Acyl-CoA thioesterase, double hotdog domain"/>
    <property type="match status" value="1"/>
</dbReference>
<dbReference type="Pfam" id="PF02551">
    <property type="entry name" value="Acyl_CoA_thio"/>
    <property type="match status" value="1"/>
</dbReference>
<proteinExistence type="inferred from homology"/>
<evidence type="ECO:0000313" key="5">
    <source>
        <dbReference type="EMBL" id="ORC88478.1"/>
    </source>
</evidence>
<organism evidence="5 6">
    <name type="scientific">Trypanosoma theileri</name>
    <dbReference type="NCBI Taxonomy" id="67003"/>
    <lineage>
        <taxon>Eukaryota</taxon>
        <taxon>Discoba</taxon>
        <taxon>Euglenozoa</taxon>
        <taxon>Kinetoplastea</taxon>
        <taxon>Metakinetoplastina</taxon>
        <taxon>Trypanosomatida</taxon>
        <taxon>Trypanosomatidae</taxon>
        <taxon>Trypanosoma</taxon>
    </lineage>
</organism>
<protein>
    <submittedName>
        <fullName evidence="5">Putative acyl-CoA thioesterase</fullName>
    </submittedName>
</protein>
<dbReference type="Proteomes" id="UP000192257">
    <property type="component" value="Unassembled WGS sequence"/>
</dbReference>
<dbReference type="CDD" id="cd03445">
    <property type="entry name" value="Thioesterase_II_repeat2"/>
    <property type="match status" value="1"/>
</dbReference>
<dbReference type="CDD" id="cd03444">
    <property type="entry name" value="Thioesterase_II_repeat1"/>
    <property type="match status" value="1"/>
</dbReference>
<dbReference type="GO" id="GO:0006637">
    <property type="term" value="P:acyl-CoA metabolic process"/>
    <property type="evidence" value="ECO:0007669"/>
    <property type="project" value="InterPro"/>
</dbReference>
<dbReference type="GO" id="GO:0047617">
    <property type="term" value="F:fatty acyl-CoA hydrolase activity"/>
    <property type="evidence" value="ECO:0007669"/>
    <property type="project" value="InterPro"/>
</dbReference>
<evidence type="ECO:0000259" key="4">
    <source>
        <dbReference type="Pfam" id="PF13622"/>
    </source>
</evidence>
<feature type="domain" description="Acyl-CoA thioesterase-like N-terminal HotDog" evidence="4">
    <location>
        <begin position="41"/>
        <end position="119"/>
    </location>
</feature>
<dbReference type="RefSeq" id="XP_028882544.1">
    <property type="nucleotide sequence ID" value="XM_029025988.1"/>
</dbReference>
<dbReference type="InterPro" id="IPR025652">
    <property type="entry name" value="TesB_C"/>
</dbReference>